<accession>A0A5D0QXT5</accession>
<evidence type="ECO:0000313" key="5">
    <source>
        <dbReference type="EMBL" id="TYB74012.1"/>
    </source>
</evidence>
<dbReference type="SMART" id="SM00342">
    <property type="entry name" value="HTH_ARAC"/>
    <property type="match status" value="1"/>
</dbReference>
<dbReference type="RefSeq" id="WP_148405304.1">
    <property type="nucleotide sequence ID" value="NZ_VSKK01000006.1"/>
</dbReference>
<dbReference type="Proteomes" id="UP000323720">
    <property type="component" value="Unassembled WGS sequence"/>
</dbReference>
<keyword evidence="2" id="KW-0238">DNA-binding</keyword>
<dbReference type="PROSITE" id="PS01124">
    <property type="entry name" value="HTH_ARAC_FAMILY_2"/>
    <property type="match status" value="1"/>
</dbReference>
<sequence>MKLEYQGVIEDSSFILTNFNCAPAQQLLENKGLYKIIWARENDCSITVDGYSFLLKKHQILFSTTLNILDIPKKSGIIAIAFNREFYCIRDHDHEVSCNGMLFFGSSQPPVITLSEKEVKSFETIFSVFQEEFETCDHIQGEMLRVMLKRLLIKSTRLVRDIQGIQDLPSSQMELLRKFHILVEQHFREKHKVTDYAELLFKSPKTISNVFNKAGYPSPLTVINERIILEAKRLLLFSDKTAEQISYELGYKEGGHFSKFFKSHCDLPPVEFRESNPEKRKTV</sequence>
<dbReference type="Gene3D" id="1.10.10.60">
    <property type="entry name" value="Homeodomain-like"/>
    <property type="match status" value="1"/>
</dbReference>
<name>A0A5D0QXT5_9FLAO</name>
<dbReference type="InterPro" id="IPR009057">
    <property type="entry name" value="Homeodomain-like_sf"/>
</dbReference>
<keyword evidence="6" id="KW-1185">Reference proteome</keyword>
<dbReference type="SUPFAM" id="SSF46689">
    <property type="entry name" value="Homeodomain-like"/>
    <property type="match status" value="1"/>
</dbReference>
<dbReference type="PANTHER" id="PTHR43280:SF32">
    <property type="entry name" value="TRANSCRIPTIONAL REGULATORY PROTEIN"/>
    <property type="match status" value="1"/>
</dbReference>
<gene>
    <name evidence="5" type="ORF">ES674_14705</name>
</gene>
<dbReference type="AlphaFoldDB" id="A0A5D0QXT5"/>
<dbReference type="InterPro" id="IPR018060">
    <property type="entry name" value="HTH_AraC"/>
</dbReference>
<evidence type="ECO:0000259" key="4">
    <source>
        <dbReference type="PROSITE" id="PS01124"/>
    </source>
</evidence>
<keyword evidence="1" id="KW-0805">Transcription regulation</keyword>
<proteinExistence type="predicted"/>
<organism evidence="5 6">
    <name type="scientific">Bizionia myxarmorum</name>
    <dbReference type="NCBI Taxonomy" id="291186"/>
    <lineage>
        <taxon>Bacteria</taxon>
        <taxon>Pseudomonadati</taxon>
        <taxon>Bacteroidota</taxon>
        <taxon>Flavobacteriia</taxon>
        <taxon>Flavobacteriales</taxon>
        <taxon>Flavobacteriaceae</taxon>
        <taxon>Bizionia</taxon>
    </lineage>
</organism>
<dbReference type="GO" id="GO:0003700">
    <property type="term" value="F:DNA-binding transcription factor activity"/>
    <property type="evidence" value="ECO:0007669"/>
    <property type="project" value="InterPro"/>
</dbReference>
<dbReference type="GO" id="GO:0043565">
    <property type="term" value="F:sequence-specific DNA binding"/>
    <property type="evidence" value="ECO:0007669"/>
    <property type="project" value="InterPro"/>
</dbReference>
<reference evidence="5 6" key="1">
    <citation type="submission" date="2019-08" db="EMBL/GenBank/DDBJ databases">
        <title>Genomes of Antarctic Bizionia species.</title>
        <authorList>
            <person name="Bowman J.P."/>
        </authorList>
    </citation>
    <scope>NUCLEOTIDE SEQUENCE [LARGE SCALE GENOMIC DNA]</scope>
    <source>
        <strain evidence="5 6">ADA-4</strain>
    </source>
</reference>
<evidence type="ECO:0000256" key="3">
    <source>
        <dbReference type="ARBA" id="ARBA00023163"/>
    </source>
</evidence>
<keyword evidence="3" id="KW-0804">Transcription</keyword>
<dbReference type="Pfam" id="PF12833">
    <property type="entry name" value="HTH_18"/>
    <property type="match status" value="1"/>
</dbReference>
<evidence type="ECO:0000256" key="1">
    <source>
        <dbReference type="ARBA" id="ARBA00023015"/>
    </source>
</evidence>
<protein>
    <submittedName>
        <fullName evidence="5">Helix-turn-helix domain-containing protein</fullName>
    </submittedName>
</protein>
<evidence type="ECO:0000313" key="6">
    <source>
        <dbReference type="Proteomes" id="UP000323720"/>
    </source>
</evidence>
<dbReference type="EMBL" id="VSKK01000006">
    <property type="protein sequence ID" value="TYB74012.1"/>
    <property type="molecule type" value="Genomic_DNA"/>
</dbReference>
<comment type="caution">
    <text evidence="5">The sequence shown here is derived from an EMBL/GenBank/DDBJ whole genome shotgun (WGS) entry which is preliminary data.</text>
</comment>
<dbReference type="OrthoDB" id="2666928at2"/>
<evidence type="ECO:0000256" key="2">
    <source>
        <dbReference type="ARBA" id="ARBA00023125"/>
    </source>
</evidence>
<feature type="domain" description="HTH araC/xylS-type" evidence="4">
    <location>
        <begin position="177"/>
        <end position="275"/>
    </location>
</feature>
<dbReference type="PANTHER" id="PTHR43280">
    <property type="entry name" value="ARAC-FAMILY TRANSCRIPTIONAL REGULATOR"/>
    <property type="match status" value="1"/>
</dbReference>